<accession>A0AAD4XNM6</accession>
<evidence type="ECO:0000313" key="1">
    <source>
        <dbReference type="EMBL" id="KAI3931768.1"/>
    </source>
</evidence>
<feature type="non-terminal residue" evidence="1">
    <location>
        <position position="1"/>
    </location>
</feature>
<evidence type="ECO:0000313" key="2">
    <source>
        <dbReference type="Proteomes" id="UP001202328"/>
    </source>
</evidence>
<keyword evidence="2" id="KW-1185">Reference proteome</keyword>
<sequence length="85" mass="9991">MAEPASPYTGPKDRYIYLPNRKVRVTLDCIYLGKLRKERLRKEYQEKVEAIKAWEISIQYGWIHFTQNPCTTLVREAEDAASNKT</sequence>
<dbReference type="Proteomes" id="UP001202328">
    <property type="component" value="Unassembled WGS sequence"/>
</dbReference>
<dbReference type="AlphaFoldDB" id="A0AAD4XNM6"/>
<comment type="caution">
    <text evidence="1">The sequence shown here is derived from an EMBL/GenBank/DDBJ whole genome shotgun (WGS) entry which is preliminary data.</text>
</comment>
<organism evidence="1 2">
    <name type="scientific">Papaver atlanticum</name>
    <dbReference type="NCBI Taxonomy" id="357466"/>
    <lineage>
        <taxon>Eukaryota</taxon>
        <taxon>Viridiplantae</taxon>
        <taxon>Streptophyta</taxon>
        <taxon>Embryophyta</taxon>
        <taxon>Tracheophyta</taxon>
        <taxon>Spermatophyta</taxon>
        <taxon>Magnoliopsida</taxon>
        <taxon>Ranunculales</taxon>
        <taxon>Papaveraceae</taxon>
        <taxon>Papaveroideae</taxon>
        <taxon>Papaver</taxon>
    </lineage>
</organism>
<gene>
    <name evidence="1" type="ORF">MKW98_012178</name>
</gene>
<name>A0AAD4XNM6_9MAGN</name>
<reference evidence="1" key="1">
    <citation type="submission" date="2022-04" db="EMBL/GenBank/DDBJ databases">
        <title>A functionally conserved STORR gene fusion in Papaver species that diverged 16.8 million years ago.</title>
        <authorList>
            <person name="Catania T."/>
        </authorList>
    </citation>
    <scope>NUCLEOTIDE SEQUENCE</scope>
    <source>
        <strain evidence="1">S-188037</strain>
    </source>
</reference>
<dbReference type="EMBL" id="JAJJMB010007130">
    <property type="protein sequence ID" value="KAI3931768.1"/>
    <property type="molecule type" value="Genomic_DNA"/>
</dbReference>
<proteinExistence type="predicted"/>
<protein>
    <submittedName>
        <fullName evidence="1">Uncharacterized protein</fullName>
    </submittedName>
</protein>